<evidence type="ECO:0000313" key="1">
    <source>
        <dbReference type="EMBL" id="KAK3688727.1"/>
    </source>
</evidence>
<keyword evidence="2" id="KW-1185">Reference proteome</keyword>
<evidence type="ECO:0000313" key="2">
    <source>
        <dbReference type="Proteomes" id="UP001270362"/>
    </source>
</evidence>
<proteinExistence type="predicted"/>
<protein>
    <submittedName>
        <fullName evidence="1">Uncharacterized protein</fullName>
    </submittedName>
</protein>
<accession>A0AAE1CCP4</accession>
<gene>
    <name evidence="1" type="ORF">B0T22DRAFT_440253</name>
</gene>
<dbReference type="Proteomes" id="UP001270362">
    <property type="component" value="Unassembled WGS sequence"/>
</dbReference>
<reference evidence="1" key="1">
    <citation type="journal article" date="2023" name="Mol. Phylogenet. Evol.">
        <title>Genome-scale phylogeny and comparative genomics of the fungal order Sordariales.</title>
        <authorList>
            <person name="Hensen N."/>
            <person name="Bonometti L."/>
            <person name="Westerberg I."/>
            <person name="Brannstrom I.O."/>
            <person name="Guillou S."/>
            <person name="Cros-Aarteil S."/>
            <person name="Calhoun S."/>
            <person name="Haridas S."/>
            <person name="Kuo A."/>
            <person name="Mondo S."/>
            <person name="Pangilinan J."/>
            <person name="Riley R."/>
            <person name="LaButti K."/>
            <person name="Andreopoulos B."/>
            <person name="Lipzen A."/>
            <person name="Chen C."/>
            <person name="Yan M."/>
            <person name="Daum C."/>
            <person name="Ng V."/>
            <person name="Clum A."/>
            <person name="Steindorff A."/>
            <person name="Ohm R.A."/>
            <person name="Martin F."/>
            <person name="Silar P."/>
            <person name="Natvig D.O."/>
            <person name="Lalanne C."/>
            <person name="Gautier V."/>
            <person name="Ament-Velasquez S.L."/>
            <person name="Kruys A."/>
            <person name="Hutchinson M.I."/>
            <person name="Powell A.J."/>
            <person name="Barry K."/>
            <person name="Miller A.N."/>
            <person name="Grigoriev I.V."/>
            <person name="Debuchy R."/>
            <person name="Gladieux P."/>
            <person name="Hiltunen Thoren M."/>
            <person name="Johannesson H."/>
        </authorList>
    </citation>
    <scope>NUCLEOTIDE SEQUENCE</scope>
    <source>
        <strain evidence="1">CBS 314.62</strain>
    </source>
</reference>
<reference evidence="1" key="2">
    <citation type="submission" date="2023-06" db="EMBL/GenBank/DDBJ databases">
        <authorList>
            <consortium name="Lawrence Berkeley National Laboratory"/>
            <person name="Haridas S."/>
            <person name="Hensen N."/>
            <person name="Bonometti L."/>
            <person name="Westerberg I."/>
            <person name="Brannstrom I.O."/>
            <person name="Guillou S."/>
            <person name="Cros-Aarteil S."/>
            <person name="Calhoun S."/>
            <person name="Kuo A."/>
            <person name="Mondo S."/>
            <person name="Pangilinan J."/>
            <person name="Riley R."/>
            <person name="Labutti K."/>
            <person name="Andreopoulos B."/>
            <person name="Lipzen A."/>
            <person name="Chen C."/>
            <person name="Yanf M."/>
            <person name="Daum C."/>
            <person name="Ng V."/>
            <person name="Clum A."/>
            <person name="Steindorff A."/>
            <person name="Ohm R."/>
            <person name="Martin F."/>
            <person name="Silar P."/>
            <person name="Natvig D."/>
            <person name="Lalanne C."/>
            <person name="Gautier V."/>
            <person name="Ament-Velasquez S.L."/>
            <person name="Kruys A."/>
            <person name="Hutchinson M.I."/>
            <person name="Powell A.J."/>
            <person name="Barry K."/>
            <person name="Miller A.N."/>
            <person name="Grigoriev I.V."/>
            <person name="Debuchy R."/>
            <person name="Gladieux P."/>
            <person name="Thoren M.H."/>
            <person name="Johannesson H."/>
        </authorList>
    </citation>
    <scope>NUCLEOTIDE SEQUENCE</scope>
    <source>
        <strain evidence="1">CBS 314.62</strain>
    </source>
</reference>
<organism evidence="1 2">
    <name type="scientific">Podospora appendiculata</name>
    <dbReference type="NCBI Taxonomy" id="314037"/>
    <lineage>
        <taxon>Eukaryota</taxon>
        <taxon>Fungi</taxon>
        <taxon>Dikarya</taxon>
        <taxon>Ascomycota</taxon>
        <taxon>Pezizomycotina</taxon>
        <taxon>Sordariomycetes</taxon>
        <taxon>Sordariomycetidae</taxon>
        <taxon>Sordariales</taxon>
        <taxon>Podosporaceae</taxon>
        <taxon>Podospora</taxon>
    </lineage>
</organism>
<dbReference type="EMBL" id="JAULSO010000002">
    <property type="protein sequence ID" value="KAK3688727.1"/>
    <property type="molecule type" value="Genomic_DNA"/>
</dbReference>
<comment type="caution">
    <text evidence="1">The sequence shown here is derived from an EMBL/GenBank/DDBJ whole genome shotgun (WGS) entry which is preliminary data.</text>
</comment>
<sequence length="204" mass="22299">MCQKTRFTHPVCGHSHITWDLCAGSYYHPAYSLSPVCRVGYLDETSMADVPMASHLPCGVRICAYWNKYPTWKCCRCRYTNSHAIRCGGYTCVFTAESLGLSNKGHRVCDWCETALEMGEHQKPDGMPVEQLGSSMDWQSEYDKGISMSSSASTATESAFSSVSVEKKGKGKEVWVYGGGQSMCNTGYGGGTFGFIVPNQGSSV</sequence>
<dbReference type="AlphaFoldDB" id="A0AAE1CCP4"/>
<name>A0AAE1CCP4_9PEZI</name>